<reference evidence="2 3" key="1">
    <citation type="journal article" date="2012" name="Eukaryot. Cell">
        <title>Genome sequence of the fungus Glarea lozoyensis: the first genome sequence of a species from the Helotiaceae family.</title>
        <authorList>
            <person name="Youssar L."/>
            <person name="Gruening B.A."/>
            <person name="Erxleben A."/>
            <person name="Guenther S."/>
            <person name="Huettel W."/>
        </authorList>
    </citation>
    <scope>NUCLEOTIDE SEQUENCE [LARGE SCALE GENOMIC DNA]</scope>
    <source>
        <strain evidence="3">ATCC 74030 / MF5533</strain>
    </source>
</reference>
<accession>H0EYD5</accession>
<evidence type="ECO:0000313" key="3">
    <source>
        <dbReference type="Proteomes" id="UP000005446"/>
    </source>
</evidence>
<dbReference type="EMBL" id="AGUE01000249">
    <property type="protein sequence ID" value="EHK96440.1"/>
    <property type="molecule type" value="Genomic_DNA"/>
</dbReference>
<dbReference type="AlphaFoldDB" id="H0EYD5"/>
<feature type="region of interest" description="Disordered" evidence="1">
    <location>
        <begin position="32"/>
        <end position="67"/>
    </location>
</feature>
<proteinExistence type="predicted"/>
<sequence>MPSKSRFECYGEWNMKTLSNSTVENKRYCADQATEDDADDRLPPRDGSVPKKRGVMVGDKGHSPPLAVGDALIPDAIGTLDPLPQIKRSKSREKVMTVQPRVVHVRETAWAFQASGMRGRKEPENDSVAGNNFQLDERVTQGQRAVNVIELEKVFLHRKHVRIDLQTPF</sequence>
<protein>
    <submittedName>
        <fullName evidence="2">Uncharacterized protein</fullName>
    </submittedName>
</protein>
<dbReference type="HOGENOM" id="CLU_1578683_0_0_1"/>
<evidence type="ECO:0000256" key="1">
    <source>
        <dbReference type="SAM" id="MobiDB-lite"/>
    </source>
</evidence>
<dbReference type="InParanoid" id="H0EYD5"/>
<gene>
    <name evidence="2" type="ORF">M7I_7834</name>
</gene>
<name>H0EYD5_GLAL7</name>
<organism evidence="2 3">
    <name type="scientific">Glarea lozoyensis (strain ATCC 74030 / MF5533)</name>
    <dbReference type="NCBI Taxonomy" id="1104152"/>
    <lineage>
        <taxon>Eukaryota</taxon>
        <taxon>Fungi</taxon>
        <taxon>Dikarya</taxon>
        <taxon>Ascomycota</taxon>
        <taxon>Pezizomycotina</taxon>
        <taxon>Leotiomycetes</taxon>
        <taxon>Helotiales</taxon>
        <taxon>Helotiaceae</taxon>
        <taxon>Glarea</taxon>
    </lineage>
</organism>
<keyword evidence="3" id="KW-1185">Reference proteome</keyword>
<evidence type="ECO:0000313" key="2">
    <source>
        <dbReference type="EMBL" id="EHK96440.1"/>
    </source>
</evidence>
<comment type="caution">
    <text evidence="2">The sequence shown here is derived from an EMBL/GenBank/DDBJ whole genome shotgun (WGS) entry which is preliminary data.</text>
</comment>
<dbReference type="OrthoDB" id="10328034at2759"/>
<dbReference type="Proteomes" id="UP000005446">
    <property type="component" value="Unassembled WGS sequence"/>
</dbReference>